<reference evidence="1 3" key="1">
    <citation type="submission" date="2023-07" db="EMBL/GenBank/DDBJ databases">
        <title>Sorghum-associated microbial communities from plants grown in Nebraska, USA.</title>
        <authorList>
            <person name="Schachtman D."/>
        </authorList>
    </citation>
    <scope>NUCLEOTIDE SEQUENCE</scope>
    <source>
        <strain evidence="1">DS1006</strain>
        <strain evidence="2 3">DS1016</strain>
    </source>
</reference>
<gene>
    <name evidence="1" type="ORF">J2S90_001658</name>
    <name evidence="2" type="ORF">J2S93_002295</name>
</gene>
<dbReference type="Proteomes" id="UP001242995">
    <property type="component" value="Unassembled WGS sequence"/>
</dbReference>
<dbReference type="AlphaFoldDB" id="A0AAW8DA70"/>
<accession>A0AAW8DA70</accession>
<dbReference type="EMBL" id="JAUSRG010000003">
    <property type="protein sequence ID" value="MDP9904703.1"/>
    <property type="molecule type" value="Genomic_DNA"/>
</dbReference>
<evidence type="ECO:0000313" key="3">
    <source>
        <dbReference type="Proteomes" id="UP001230951"/>
    </source>
</evidence>
<keyword evidence="3" id="KW-1185">Reference proteome</keyword>
<protein>
    <recommendedName>
        <fullName evidence="5">DUF3558 domain-containing protein</fullName>
    </recommendedName>
</protein>
<evidence type="ECO:0000313" key="4">
    <source>
        <dbReference type="Proteomes" id="UP001242995"/>
    </source>
</evidence>
<evidence type="ECO:0000313" key="2">
    <source>
        <dbReference type="EMBL" id="MDQ0180868.1"/>
    </source>
</evidence>
<dbReference type="Proteomes" id="UP001230951">
    <property type="component" value="Unassembled WGS sequence"/>
</dbReference>
<name>A0AAW8DA70_9MICC</name>
<sequence>MTHELRSRPRLYDLRFAVALLCVAALLTACTPVTMENAMAGSKNPSDPATVKAQVEQLKQALRDVQVFQTETQKVIGPEKWTPFENPVNGGCRTKDGKAGVNYRVIMDTTETTDHDEAIKAVAAFWESKGFTTRTETNPSDPGVISLYADENGGHLLSFSANLKGSSLDMDSVCIPGDQTAIYKELYPENFGLPSNSGPSPTTK</sequence>
<evidence type="ECO:0008006" key="5">
    <source>
        <dbReference type="Google" id="ProtNLM"/>
    </source>
</evidence>
<dbReference type="RefSeq" id="WP_306960562.1">
    <property type="nucleotide sequence ID" value="NZ_JAUSRG010000003.1"/>
</dbReference>
<proteinExistence type="predicted"/>
<organism evidence="1 4">
    <name type="scientific">Arthrobacter bambusae</name>
    <dbReference type="NCBI Taxonomy" id="1338426"/>
    <lineage>
        <taxon>Bacteria</taxon>
        <taxon>Bacillati</taxon>
        <taxon>Actinomycetota</taxon>
        <taxon>Actinomycetes</taxon>
        <taxon>Micrococcales</taxon>
        <taxon>Micrococcaceae</taxon>
        <taxon>Arthrobacter</taxon>
    </lineage>
</organism>
<evidence type="ECO:0000313" key="1">
    <source>
        <dbReference type="EMBL" id="MDP9904703.1"/>
    </source>
</evidence>
<dbReference type="EMBL" id="JAUSTF010000004">
    <property type="protein sequence ID" value="MDQ0180868.1"/>
    <property type="molecule type" value="Genomic_DNA"/>
</dbReference>
<dbReference type="PROSITE" id="PS51257">
    <property type="entry name" value="PROKAR_LIPOPROTEIN"/>
    <property type="match status" value="1"/>
</dbReference>
<comment type="caution">
    <text evidence="1">The sequence shown here is derived from an EMBL/GenBank/DDBJ whole genome shotgun (WGS) entry which is preliminary data.</text>
</comment>